<protein>
    <submittedName>
        <fullName evidence="1">Uncharacterized protein</fullName>
    </submittedName>
</protein>
<proteinExistence type="predicted"/>
<sequence length="182" mass="20809">MHLHDIFTAFLASASALRGGIIPEVSAFVYPAPPSPRARAATTHLNLENHIADMIDNEHERQRNIDQWRLKQTEKLNKLREPTLPSGFDFNTPADLKINGDAAMKVQMRKDRRMAKDDPSRYCADRCVSTGNCQVWEDMFDMDADEVQKFCKECVLSLDEEPCDIPEKFIENAGKNSWELRP</sequence>
<dbReference type="Proteomes" id="UP001530377">
    <property type="component" value="Unassembled WGS sequence"/>
</dbReference>
<name>A0ABD3RVB8_9STRA</name>
<organism evidence="1 2">
    <name type="scientific">Cyclostephanos tholiformis</name>
    <dbReference type="NCBI Taxonomy" id="382380"/>
    <lineage>
        <taxon>Eukaryota</taxon>
        <taxon>Sar</taxon>
        <taxon>Stramenopiles</taxon>
        <taxon>Ochrophyta</taxon>
        <taxon>Bacillariophyta</taxon>
        <taxon>Coscinodiscophyceae</taxon>
        <taxon>Thalassiosirophycidae</taxon>
        <taxon>Stephanodiscales</taxon>
        <taxon>Stephanodiscaceae</taxon>
        <taxon>Cyclostephanos</taxon>
    </lineage>
</organism>
<reference evidence="1 2" key="1">
    <citation type="submission" date="2024-10" db="EMBL/GenBank/DDBJ databases">
        <title>Updated reference genomes for cyclostephanoid diatoms.</title>
        <authorList>
            <person name="Roberts W.R."/>
            <person name="Alverson A.J."/>
        </authorList>
    </citation>
    <scope>NUCLEOTIDE SEQUENCE [LARGE SCALE GENOMIC DNA]</scope>
    <source>
        <strain evidence="1 2">AJA228-03</strain>
    </source>
</reference>
<keyword evidence="2" id="KW-1185">Reference proteome</keyword>
<evidence type="ECO:0000313" key="2">
    <source>
        <dbReference type="Proteomes" id="UP001530377"/>
    </source>
</evidence>
<gene>
    <name evidence="1" type="ORF">ACHAXA_001646</name>
</gene>
<dbReference type="EMBL" id="JALLPB020000163">
    <property type="protein sequence ID" value="KAL3816159.1"/>
    <property type="molecule type" value="Genomic_DNA"/>
</dbReference>
<accession>A0ABD3RVB8</accession>
<dbReference type="AlphaFoldDB" id="A0ABD3RVB8"/>
<evidence type="ECO:0000313" key="1">
    <source>
        <dbReference type="EMBL" id="KAL3816159.1"/>
    </source>
</evidence>
<comment type="caution">
    <text evidence="1">The sequence shown here is derived from an EMBL/GenBank/DDBJ whole genome shotgun (WGS) entry which is preliminary data.</text>
</comment>